<organism evidence="1 2">
    <name type="scientific">Guptibacillus hwajinpoensis</name>
    <dbReference type="NCBI Taxonomy" id="208199"/>
    <lineage>
        <taxon>Bacteria</taxon>
        <taxon>Bacillati</taxon>
        <taxon>Bacillota</taxon>
        <taxon>Bacilli</taxon>
        <taxon>Bacillales</taxon>
        <taxon>Guptibacillaceae</taxon>
        <taxon>Guptibacillus</taxon>
    </lineage>
</organism>
<dbReference type="AlphaFoldDB" id="A0A845F2Q6"/>
<dbReference type="RefSeq" id="WP_160920417.1">
    <property type="nucleotide sequence ID" value="NZ_WMEY01000005.1"/>
</dbReference>
<evidence type="ECO:0000313" key="2">
    <source>
        <dbReference type="Proteomes" id="UP000447833"/>
    </source>
</evidence>
<gene>
    <name evidence="1" type="ORF">GLW07_16900</name>
</gene>
<dbReference type="Proteomes" id="UP000447833">
    <property type="component" value="Unassembled WGS sequence"/>
</dbReference>
<sequence>MQNRKQIIQRLVEKDKNSLNELYDTYILHLSRLLTNSGTDPNDHEQIITHLFRKIWSSPSILSKEKHLSIAITKLCLKLIKSPITSVS</sequence>
<comment type="caution">
    <text evidence="1">The sequence shown here is derived from an EMBL/GenBank/DDBJ whole genome shotgun (WGS) entry which is preliminary data.</text>
</comment>
<proteinExistence type="predicted"/>
<protein>
    <recommendedName>
        <fullName evidence="3">RNA polymerase sigma-70 region 2 domain-containing protein</fullName>
    </recommendedName>
</protein>
<name>A0A845F2Q6_9BACL</name>
<reference evidence="1 2" key="1">
    <citation type="submission" date="2019-11" db="EMBL/GenBank/DDBJ databases">
        <title>Genome sequences of 17 halophilic strains isolated from different environments.</title>
        <authorList>
            <person name="Furrow R.E."/>
        </authorList>
    </citation>
    <scope>NUCLEOTIDE SEQUENCE [LARGE SCALE GENOMIC DNA]</scope>
    <source>
        <strain evidence="1 2">22506_14_FS</strain>
    </source>
</reference>
<accession>A0A845F2Q6</accession>
<evidence type="ECO:0008006" key="3">
    <source>
        <dbReference type="Google" id="ProtNLM"/>
    </source>
</evidence>
<dbReference type="EMBL" id="WMEY01000005">
    <property type="protein sequence ID" value="MYL65038.1"/>
    <property type="molecule type" value="Genomic_DNA"/>
</dbReference>
<evidence type="ECO:0000313" key="1">
    <source>
        <dbReference type="EMBL" id="MYL65038.1"/>
    </source>
</evidence>